<proteinExistence type="predicted"/>
<dbReference type="Pfam" id="PF05935">
    <property type="entry name" value="Arylsulfotrans"/>
    <property type="match status" value="1"/>
</dbReference>
<dbReference type="PANTHER" id="PTHR35340:SF5">
    <property type="entry name" value="ASST-DOMAIN-CONTAINING PROTEIN"/>
    <property type="match status" value="1"/>
</dbReference>
<dbReference type="PROSITE" id="PS51257">
    <property type="entry name" value="PROKAR_LIPOPROTEIN"/>
    <property type="match status" value="1"/>
</dbReference>
<dbReference type="PANTHER" id="PTHR35340">
    <property type="entry name" value="PQQ ENZYME REPEAT PROTEIN-RELATED"/>
    <property type="match status" value="1"/>
</dbReference>
<dbReference type="InterPro" id="IPR053143">
    <property type="entry name" value="Arylsulfate_ST"/>
</dbReference>
<reference evidence="1 2" key="1">
    <citation type="submission" date="2017-02" db="EMBL/GenBank/DDBJ databases">
        <authorList>
            <person name="Peterson S.W."/>
        </authorList>
    </citation>
    <scope>NUCLEOTIDE SEQUENCE [LARGE SCALE GENOMIC DNA]</scope>
    <source>
        <strain evidence="1 2">ATCC 43324</strain>
    </source>
</reference>
<name>A0A1T4NGU9_9BACT</name>
<sequence length="465" mass="52224">MKKILFFAISAVCLLTACQGEDHGRDGDSTTETFSVQLNTDNTLRADVTINLHAPTTYHIEYWEVSDPTTLKKTQPAEAKGHVKRTLILLKPRTQYACRVVYANGKESTVRTFTTQSAPDEIAHVTLLTDDMPRELPGYLLVYMRKSPGFVYLLNAKGVPVWYQSIPEGVLVANFEPRTHRLYMITQPVQNDFNEAYTGRIFKVIDLWGNTVIEKKLATLPEMAGRKAHHECRPLPNGDAILVTTVDRKFDLRAQGGSANETVTGDGYVIINLKGKVVSQWDCFGTLNPTADPQVMRTKEDWLHANSINYDQAGNYYMSFNRRSELWKINPATGHVIYRLGSTGNVTMPAEGYADGMHCANPSAPDNVLVLDNGRNNAHGSRALRYAIDPATQRARLLLDCEVPRQYSTPNRGSAQLIDNNMLVFGMSVKNLILFTDCSRQARIYRILSLSHLPYRAEYIPSIEY</sequence>
<accession>A0A1T4NGU9</accession>
<protein>
    <submittedName>
        <fullName evidence="1">Arylsulfotransferase (ASST)</fullName>
    </submittedName>
</protein>
<dbReference type="InterPro" id="IPR010262">
    <property type="entry name" value="Arylsulfotransferase_bact"/>
</dbReference>
<keyword evidence="1" id="KW-0808">Transferase</keyword>
<dbReference type="eggNOG" id="ENOG502ZCC5">
    <property type="taxonomic scope" value="Bacteria"/>
</dbReference>
<dbReference type="RefSeq" id="WP_025071318.1">
    <property type="nucleotide sequence ID" value="NZ_FUXK01000010.1"/>
</dbReference>
<dbReference type="EMBL" id="FUXK01000010">
    <property type="protein sequence ID" value="SJZ78385.1"/>
    <property type="molecule type" value="Genomic_DNA"/>
</dbReference>
<evidence type="ECO:0000313" key="2">
    <source>
        <dbReference type="Proteomes" id="UP000190065"/>
    </source>
</evidence>
<organism evidence="1 2">
    <name type="scientific">Segatella oulorum</name>
    <dbReference type="NCBI Taxonomy" id="28136"/>
    <lineage>
        <taxon>Bacteria</taxon>
        <taxon>Pseudomonadati</taxon>
        <taxon>Bacteroidota</taxon>
        <taxon>Bacteroidia</taxon>
        <taxon>Bacteroidales</taxon>
        <taxon>Prevotellaceae</taxon>
        <taxon>Segatella</taxon>
    </lineage>
</organism>
<dbReference type="InterPro" id="IPR011044">
    <property type="entry name" value="Quino_amine_DH_bsu"/>
</dbReference>
<evidence type="ECO:0000313" key="1">
    <source>
        <dbReference type="EMBL" id="SJZ78385.1"/>
    </source>
</evidence>
<dbReference type="AlphaFoldDB" id="A0A1T4NGU9"/>
<dbReference type="Proteomes" id="UP000190065">
    <property type="component" value="Unassembled WGS sequence"/>
</dbReference>
<dbReference type="GO" id="GO:0004062">
    <property type="term" value="F:aryl sulfotransferase activity"/>
    <property type="evidence" value="ECO:0007669"/>
    <property type="project" value="InterPro"/>
</dbReference>
<gene>
    <name evidence="1" type="ORF">SAMN02745202_01065</name>
</gene>
<dbReference type="STRING" id="28136.SAMN02745202_01065"/>
<dbReference type="SUPFAM" id="SSF50969">
    <property type="entry name" value="YVTN repeat-like/Quinoprotein amine dehydrogenase"/>
    <property type="match status" value="1"/>
</dbReference>